<feature type="transmembrane region" description="Helical" evidence="1">
    <location>
        <begin position="42"/>
        <end position="65"/>
    </location>
</feature>
<feature type="transmembrane region" description="Helical" evidence="1">
    <location>
        <begin position="112"/>
        <end position="134"/>
    </location>
</feature>
<keyword evidence="3" id="KW-1185">Reference proteome</keyword>
<reference evidence="2 3" key="1">
    <citation type="submission" date="2018-03" db="EMBL/GenBank/DDBJ databases">
        <title>Genomic Encyclopedia of Type Strains, Phase III (KMG-III): the genomes of soil and plant-associated and newly described type strains.</title>
        <authorList>
            <person name="Whitman W."/>
        </authorList>
    </citation>
    <scope>NUCLEOTIDE SEQUENCE [LARGE SCALE GENOMIC DNA]</scope>
    <source>
        <strain evidence="2 3">CGMCC 1.12259</strain>
    </source>
</reference>
<proteinExistence type="predicted"/>
<comment type="caution">
    <text evidence="2">The sequence shown here is derived from an EMBL/GenBank/DDBJ whole genome shotgun (WGS) entry which is preliminary data.</text>
</comment>
<dbReference type="RefSeq" id="WP_146137241.1">
    <property type="nucleotide sequence ID" value="NZ_PYAT01000003.1"/>
</dbReference>
<dbReference type="AlphaFoldDB" id="A0A2P8H3X0"/>
<organism evidence="2 3">
    <name type="scientific">Planomicrobium soli</name>
    <dbReference type="NCBI Taxonomy" id="1176648"/>
    <lineage>
        <taxon>Bacteria</taxon>
        <taxon>Bacillati</taxon>
        <taxon>Bacillota</taxon>
        <taxon>Bacilli</taxon>
        <taxon>Bacillales</taxon>
        <taxon>Caryophanaceae</taxon>
        <taxon>Planomicrobium</taxon>
    </lineage>
</organism>
<name>A0A2P8H3X0_9BACL</name>
<keyword evidence="1" id="KW-1133">Transmembrane helix</keyword>
<feature type="transmembrane region" description="Helical" evidence="1">
    <location>
        <begin position="86"/>
        <end position="106"/>
    </location>
</feature>
<gene>
    <name evidence="2" type="ORF">B0H99_10335</name>
</gene>
<accession>A0A2P8H3X0</accession>
<protein>
    <submittedName>
        <fullName evidence="2">Uncharacterized protein</fullName>
    </submittedName>
</protein>
<keyword evidence="1" id="KW-0812">Transmembrane</keyword>
<evidence type="ECO:0000256" key="1">
    <source>
        <dbReference type="SAM" id="Phobius"/>
    </source>
</evidence>
<dbReference type="EMBL" id="PYAT01000003">
    <property type="protein sequence ID" value="PSL40903.1"/>
    <property type="molecule type" value="Genomic_DNA"/>
</dbReference>
<dbReference type="OrthoDB" id="2622664at2"/>
<evidence type="ECO:0000313" key="3">
    <source>
        <dbReference type="Proteomes" id="UP000242682"/>
    </source>
</evidence>
<keyword evidence="1" id="KW-0472">Membrane</keyword>
<sequence>MLKRFSAVIISSIILTLGISLTSQTPEEQRDPHVYYMGISEVFIFTFWFSLIFYSAIGIPSSWVIDKGRQRFNVASCYKRYFRGKALYSLAGIIFGAIFYSTVGYIHFFLDIFLESIALCLIASILYFQILWIFERKFSKTQAKKRTNS</sequence>
<dbReference type="Proteomes" id="UP000242682">
    <property type="component" value="Unassembled WGS sequence"/>
</dbReference>
<evidence type="ECO:0000313" key="2">
    <source>
        <dbReference type="EMBL" id="PSL40903.1"/>
    </source>
</evidence>